<dbReference type="AlphaFoldDB" id="A0A420F2B7"/>
<keyword evidence="1" id="KW-0812">Transmembrane</keyword>
<keyword evidence="1" id="KW-1133">Transmembrane helix</keyword>
<organism evidence="2 3">
    <name type="scientific">Micromonospora globbae</name>
    <dbReference type="NCBI Taxonomy" id="1894969"/>
    <lineage>
        <taxon>Bacteria</taxon>
        <taxon>Bacillati</taxon>
        <taxon>Actinomycetota</taxon>
        <taxon>Actinomycetes</taxon>
        <taxon>Micromonosporales</taxon>
        <taxon>Micromonosporaceae</taxon>
        <taxon>Micromonospora</taxon>
    </lineage>
</organism>
<evidence type="ECO:0000256" key="1">
    <source>
        <dbReference type="SAM" id="Phobius"/>
    </source>
</evidence>
<feature type="transmembrane region" description="Helical" evidence="1">
    <location>
        <begin position="26"/>
        <end position="44"/>
    </location>
</feature>
<dbReference type="Proteomes" id="UP000285744">
    <property type="component" value="Unassembled WGS sequence"/>
</dbReference>
<name>A0A420F2B7_9ACTN</name>
<proteinExistence type="predicted"/>
<protein>
    <submittedName>
        <fullName evidence="2">YcxB family protein</fullName>
    </submittedName>
</protein>
<reference evidence="2 3" key="1">
    <citation type="journal article" date="2018" name="Int. J. Syst. Evol. Microbiol.">
        <title>Micromonospora globbae sp. nov., an endophytic actinomycete isolated from roots of Globba winitii C. H. Wright.</title>
        <authorList>
            <person name="Kuncharoen N."/>
            <person name="Pittayakhajonwut P."/>
            <person name="Tanasupawat S."/>
        </authorList>
    </citation>
    <scope>NUCLEOTIDE SEQUENCE [LARGE SCALE GENOMIC DNA]</scope>
    <source>
        <strain evidence="2 3">WPS1-2</strain>
    </source>
</reference>
<keyword evidence="1" id="KW-0472">Membrane</keyword>
<dbReference type="EMBL" id="RAQQ01000007">
    <property type="protein sequence ID" value="RKF27122.1"/>
    <property type="molecule type" value="Genomic_DNA"/>
</dbReference>
<gene>
    <name evidence="2" type="ORF">D7I43_11620</name>
</gene>
<evidence type="ECO:0000313" key="2">
    <source>
        <dbReference type="EMBL" id="RKF27122.1"/>
    </source>
</evidence>
<evidence type="ECO:0000313" key="3">
    <source>
        <dbReference type="Proteomes" id="UP000285744"/>
    </source>
</evidence>
<feature type="transmembrane region" description="Helical" evidence="1">
    <location>
        <begin position="50"/>
        <end position="69"/>
    </location>
</feature>
<sequence length="162" mass="17905">MISFETQPDRRLLEDAMRRAFRQNLMLLRLSGVLLMVLAVLVVLVELPVIAAGLVAGGVVLVLSPRWIVRNAVQLSWKTYGIPIAWQFADEGVRMASALTEGLVRWPALESVEPIPGQLLFKINRQQVIPVPIAGLDPSDRTTLTDFLRDRGLLRAGAAVRS</sequence>
<accession>A0A420F2B7</accession>
<comment type="caution">
    <text evidence="2">The sequence shown here is derived from an EMBL/GenBank/DDBJ whole genome shotgun (WGS) entry which is preliminary data.</text>
</comment>